<dbReference type="InterPro" id="IPR011009">
    <property type="entry name" value="Kinase-like_dom_sf"/>
</dbReference>
<dbReference type="GO" id="GO:0016740">
    <property type="term" value="F:transferase activity"/>
    <property type="evidence" value="ECO:0007669"/>
    <property type="project" value="UniProtKB-KW"/>
</dbReference>
<comment type="caution">
    <text evidence="2">The sequence shown here is derived from an EMBL/GenBank/DDBJ whole genome shotgun (WGS) entry which is preliminary data.</text>
</comment>
<dbReference type="Gene3D" id="3.90.1200.10">
    <property type="match status" value="1"/>
</dbReference>
<dbReference type="Pfam" id="PF01636">
    <property type="entry name" value="APH"/>
    <property type="match status" value="1"/>
</dbReference>
<reference evidence="2 3" key="1">
    <citation type="submission" date="2019-06" db="EMBL/GenBank/DDBJ databases">
        <title>Sequencing the genomes of 1000 actinobacteria strains.</title>
        <authorList>
            <person name="Klenk H.-P."/>
        </authorList>
    </citation>
    <scope>NUCLEOTIDE SEQUENCE [LARGE SCALE GENOMIC DNA]</scope>
    <source>
        <strain evidence="2 3">DSM 24083</strain>
    </source>
</reference>
<dbReference type="RefSeq" id="WP_281280495.1">
    <property type="nucleotide sequence ID" value="NZ_BAABAN010000005.1"/>
</dbReference>
<dbReference type="EMBL" id="VFOU01000003">
    <property type="protein sequence ID" value="TQL71215.1"/>
    <property type="molecule type" value="Genomic_DNA"/>
</dbReference>
<proteinExistence type="predicted"/>
<dbReference type="Proteomes" id="UP000319746">
    <property type="component" value="Unassembled WGS sequence"/>
</dbReference>
<evidence type="ECO:0000313" key="3">
    <source>
        <dbReference type="Proteomes" id="UP000319746"/>
    </source>
</evidence>
<keyword evidence="3" id="KW-1185">Reference proteome</keyword>
<gene>
    <name evidence="2" type="ORF">FB556_1687</name>
</gene>
<name>A0A543AF59_9MICC</name>
<dbReference type="SUPFAM" id="SSF56112">
    <property type="entry name" value="Protein kinase-like (PK-like)"/>
    <property type="match status" value="1"/>
</dbReference>
<feature type="domain" description="Aminoglycoside phosphotransferase" evidence="1">
    <location>
        <begin position="46"/>
        <end position="157"/>
    </location>
</feature>
<accession>A0A543AF59</accession>
<evidence type="ECO:0000313" key="2">
    <source>
        <dbReference type="EMBL" id="TQL71215.1"/>
    </source>
</evidence>
<keyword evidence="2" id="KW-0808">Transferase</keyword>
<dbReference type="AlphaFoldDB" id="A0A543AF59"/>
<organism evidence="2 3">
    <name type="scientific">Enteractinococcus coprophilus</name>
    <dbReference type="NCBI Taxonomy" id="1027633"/>
    <lineage>
        <taxon>Bacteria</taxon>
        <taxon>Bacillati</taxon>
        <taxon>Actinomycetota</taxon>
        <taxon>Actinomycetes</taxon>
        <taxon>Micrococcales</taxon>
        <taxon>Micrococcaceae</taxon>
    </lineage>
</organism>
<protein>
    <submittedName>
        <fullName evidence="2">Phosphotransferase family enzyme</fullName>
    </submittedName>
</protein>
<evidence type="ECO:0000259" key="1">
    <source>
        <dbReference type="Pfam" id="PF01636"/>
    </source>
</evidence>
<dbReference type="InterPro" id="IPR002575">
    <property type="entry name" value="Aminoglycoside_PTrfase"/>
</dbReference>
<sequence>MILIADELAVARLPRKTTPQLARTIRLIEQLELPWLLPRALSAVDDGVLQTYVPGTAHPHGTGDPGTLADIINVFADYDTTGLALNAPFAQRGRFTKAMLTALDAVVEDHMAREIAEHVHGWTDDGVGAGLVHGDLAGHNMHWVDGELVGILDWDYAARWDTALNATYLSLWHGVDLETITPTPHRARVWSGALGLYSLANALTWDISAAGWRRLNKKVQPRILAAHRALPHAEV</sequence>